<keyword evidence="3" id="KW-1185">Reference proteome</keyword>
<dbReference type="AlphaFoldDB" id="A0A4V2G438"/>
<evidence type="ECO:0000313" key="2">
    <source>
        <dbReference type="EMBL" id="RZU39396.1"/>
    </source>
</evidence>
<comment type="caution">
    <text evidence="2">The sequence shown here is derived from an EMBL/GenBank/DDBJ whole genome shotgun (WGS) entry which is preliminary data.</text>
</comment>
<accession>A0A4V2G438</accession>
<dbReference type="InterPro" id="IPR057601">
    <property type="entry name" value="Oar-like_b-barrel"/>
</dbReference>
<reference evidence="2 3" key="1">
    <citation type="submission" date="2019-02" db="EMBL/GenBank/DDBJ databases">
        <title>Genomic Encyclopedia of Archaeal and Bacterial Type Strains, Phase II (KMG-II): from individual species to whole genera.</title>
        <authorList>
            <person name="Goeker M."/>
        </authorList>
    </citation>
    <scope>NUCLEOTIDE SEQUENCE [LARGE SCALE GENOMIC DNA]</scope>
    <source>
        <strain evidence="2 3">DSM 18101</strain>
    </source>
</reference>
<name>A0A4V2G438_9BACT</name>
<proteinExistence type="predicted"/>
<feature type="domain" description="TonB-dependent transporter Oar-like beta-barrel" evidence="1">
    <location>
        <begin position="6"/>
        <end position="64"/>
    </location>
</feature>
<evidence type="ECO:0000259" key="1">
    <source>
        <dbReference type="Pfam" id="PF25183"/>
    </source>
</evidence>
<protein>
    <recommendedName>
        <fullName evidence="1">TonB-dependent transporter Oar-like beta-barrel domain-containing protein</fullName>
    </recommendedName>
</protein>
<dbReference type="Proteomes" id="UP000292958">
    <property type="component" value="Unassembled WGS sequence"/>
</dbReference>
<dbReference type="Pfam" id="PF25183">
    <property type="entry name" value="OMP_b-brl_4"/>
    <property type="match status" value="1"/>
</dbReference>
<sequence>MVQLYNSLQPVPTQNNPLGSNFAYTQITPQTYRDYTGRVDYKFTSKDNFFVRYTRATTPRARTNGRWATLDSSRGLAGSMFRRWDGITSSTSTQISM</sequence>
<organism evidence="2 3">
    <name type="scientific">Edaphobacter modestus</name>
    <dbReference type="NCBI Taxonomy" id="388466"/>
    <lineage>
        <taxon>Bacteria</taxon>
        <taxon>Pseudomonadati</taxon>
        <taxon>Acidobacteriota</taxon>
        <taxon>Terriglobia</taxon>
        <taxon>Terriglobales</taxon>
        <taxon>Acidobacteriaceae</taxon>
        <taxon>Edaphobacter</taxon>
    </lineage>
</organism>
<evidence type="ECO:0000313" key="3">
    <source>
        <dbReference type="Proteomes" id="UP000292958"/>
    </source>
</evidence>
<gene>
    <name evidence="2" type="ORF">BDD14_0777</name>
</gene>
<dbReference type="EMBL" id="SHKW01000001">
    <property type="protein sequence ID" value="RZU39396.1"/>
    <property type="molecule type" value="Genomic_DNA"/>
</dbReference>